<proteinExistence type="predicted"/>
<gene>
    <name evidence="1" type="ORF">sscle_13g092500</name>
</gene>
<organism evidence="1 2">
    <name type="scientific">Sclerotinia sclerotiorum (strain ATCC 18683 / 1980 / Ss-1)</name>
    <name type="common">White mold</name>
    <name type="synonym">Whetzelinia sclerotiorum</name>
    <dbReference type="NCBI Taxonomy" id="665079"/>
    <lineage>
        <taxon>Eukaryota</taxon>
        <taxon>Fungi</taxon>
        <taxon>Dikarya</taxon>
        <taxon>Ascomycota</taxon>
        <taxon>Pezizomycotina</taxon>
        <taxon>Leotiomycetes</taxon>
        <taxon>Helotiales</taxon>
        <taxon>Sclerotiniaceae</taxon>
        <taxon>Sclerotinia</taxon>
    </lineage>
</organism>
<sequence length="671" mass="77337">MVIARDPLMDWDPKLGRFHSIWATQAATKWAYKYGVLPEYMDPTQLFHPYGKSGLTPHAIDNAHLQEERRNLQKWIMSGFWPELLEEIGAYPYHINYTPVLTNPIDPLFERVQWQLYHPGATWPVLNIEFPQHEPFFPIEPDNTMLWTADNPAVWRRLDPILRLCTRFLNHSAATCWLDAFYFALRTDVPERLDRCPAWQKLEQGPLQFFHERDPHLRDSAQTARKTEGMKSIMRSRVQFGIGSSALTPWDRMTPNDPSLGWEGYTLVNTKRENRNLEFYRDTKVWIEIALQMLLPLFRHDLSPIDKSSSQFYIASTILHEFAHALNQLQDSPMGRAIVRDEPAYGGDERGKGAEVFCELGYSFVKGLLGAMPKILNPGYCVGAPLVALLLSKEIPARKYGNGIFLHEAGQNFAQFEETNKDKMTPSFGVSIIAPAPASIVVIEPDASRPELSSYVFNNSKRRWMYEAEAVVSDIGILSSLNPNQRKAYDIAIEQKEHEFTKLKTIRYLDLREETKQRVMQCNDALEKYFTQSPGDLSDSGINRILRTCAENLRREADQETQFAIDFMVQADLDRPSSLEFSNTLLETNLQARQMARKVQEDCDRVGIATLGQDYYNLRLQFDQILFTLRATYFILGRRVKPGKGESHEQLIDRVGKAMNLHEHERLRARD</sequence>
<evidence type="ECO:0000313" key="1">
    <source>
        <dbReference type="EMBL" id="APA14480.1"/>
    </source>
</evidence>
<dbReference type="AlphaFoldDB" id="A0A1D9QHQ1"/>
<evidence type="ECO:0000313" key="2">
    <source>
        <dbReference type="Proteomes" id="UP000177798"/>
    </source>
</evidence>
<reference evidence="2" key="1">
    <citation type="journal article" date="2017" name="Genome Biol. Evol.">
        <title>The complete genome sequence of the phytopathogenic fungus Sclerotinia sclerotiorum reveals insights into the genome architecture of broad host range pathogens.</title>
        <authorList>
            <person name="Derbyshire M."/>
            <person name="Denton-Giles M."/>
            <person name="Hegedus D."/>
            <person name="Seifbarghy S."/>
            <person name="Rollins J."/>
            <person name="van Kan J."/>
            <person name="Seidl M.F."/>
            <person name="Faino L."/>
            <person name="Mbengue M."/>
            <person name="Navaud O."/>
            <person name="Raffaele S."/>
            <person name="Hammond-Kosack K."/>
            <person name="Heard S."/>
            <person name="Oliver R."/>
        </authorList>
    </citation>
    <scope>NUCLEOTIDE SEQUENCE [LARGE SCALE GENOMIC DNA]</scope>
    <source>
        <strain evidence="2">ATCC 18683 / 1980 / Ss-1</strain>
    </source>
</reference>
<accession>A0A1D9QHQ1</accession>
<dbReference type="OrthoDB" id="10254945at2759"/>
<dbReference type="VEuPathDB" id="FungiDB:sscle_13g092500"/>
<name>A0A1D9QHQ1_SCLS1</name>
<dbReference type="EMBL" id="CP017826">
    <property type="protein sequence ID" value="APA14480.1"/>
    <property type="molecule type" value="Genomic_DNA"/>
</dbReference>
<protein>
    <submittedName>
        <fullName evidence="1">Uncharacterized protein</fullName>
    </submittedName>
</protein>
<dbReference type="Proteomes" id="UP000177798">
    <property type="component" value="Chromosome 13"/>
</dbReference>